<name>A0A1B1UFY2_9BRAD</name>
<dbReference type="Gene3D" id="3.30.450.20">
    <property type="entry name" value="PAS domain"/>
    <property type="match status" value="3"/>
</dbReference>
<evidence type="ECO:0000256" key="1">
    <source>
        <dbReference type="ARBA" id="ARBA00012528"/>
    </source>
</evidence>
<dbReference type="NCBIfam" id="TIGR00254">
    <property type="entry name" value="GGDEF"/>
    <property type="match status" value="1"/>
</dbReference>
<organism evidence="7 8">
    <name type="scientific">Bradyrhizobium icense</name>
    <dbReference type="NCBI Taxonomy" id="1274631"/>
    <lineage>
        <taxon>Bacteria</taxon>
        <taxon>Pseudomonadati</taxon>
        <taxon>Pseudomonadota</taxon>
        <taxon>Alphaproteobacteria</taxon>
        <taxon>Hyphomicrobiales</taxon>
        <taxon>Nitrobacteraceae</taxon>
        <taxon>Bradyrhizobium</taxon>
    </lineage>
</organism>
<feature type="domain" description="PAS" evidence="4">
    <location>
        <begin position="329"/>
        <end position="390"/>
    </location>
</feature>
<dbReference type="CDD" id="cd12914">
    <property type="entry name" value="PDC1_DGC_like"/>
    <property type="match status" value="1"/>
</dbReference>
<evidence type="ECO:0000259" key="6">
    <source>
        <dbReference type="PROSITE" id="PS50887"/>
    </source>
</evidence>
<evidence type="ECO:0000256" key="3">
    <source>
        <dbReference type="SAM" id="Phobius"/>
    </source>
</evidence>
<dbReference type="CDD" id="cd01949">
    <property type="entry name" value="GGDEF"/>
    <property type="match status" value="1"/>
</dbReference>
<dbReference type="PROSITE" id="PS51257">
    <property type="entry name" value="PROKAR_LIPOPROTEIN"/>
    <property type="match status" value="1"/>
</dbReference>
<dbReference type="Pfam" id="PF00989">
    <property type="entry name" value="PAS"/>
    <property type="match status" value="1"/>
</dbReference>
<dbReference type="PROSITE" id="PS50113">
    <property type="entry name" value="PAC"/>
    <property type="match status" value="1"/>
</dbReference>
<dbReference type="CDD" id="cd12915">
    <property type="entry name" value="PDC2_DGC_like"/>
    <property type="match status" value="1"/>
</dbReference>
<protein>
    <recommendedName>
        <fullName evidence="1">diguanylate cyclase</fullName>
        <ecNumber evidence="1">2.7.7.65</ecNumber>
    </recommendedName>
</protein>
<evidence type="ECO:0000256" key="2">
    <source>
        <dbReference type="ARBA" id="ARBA00034247"/>
    </source>
</evidence>
<dbReference type="RefSeq" id="WP_065728912.1">
    <property type="nucleotide sequence ID" value="NZ_CP016428.1"/>
</dbReference>
<dbReference type="InterPro" id="IPR013767">
    <property type="entry name" value="PAS_fold"/>
</dbReference>
<dbReference type="GO" id="GO:0006355">
    <property type="term" value="P:regulation of DNA-templated transcription"/>
    <property type="evidence" value="ECO:0007669"/>
    <property type="project" value="InterPro"/>
</dbReference>
<comment type="catalytic activity">
    <reaction evidence="2">
        <text>2 GTP = 3',3'-c-di-GMP + 2 diphosphate</text>
        <dbReference type="Rhea" id="RHEA:24898"/>
        <dbReference type="ChEBI" id="CHEBI:33019"/>
        <dbReference type="ChEBI" id="CHEBI:37565"/>
        <dbReference type="ChEBI" id="CHEBI:58805"/>
        <dbReference type="EC" id="2.7.7.65"/>
    </reaction>
</comment>
<evidence type="ECO:0000313" key="7">
    <source>
        <dbReference type="EMBL" id="ANW01679.1"/>
    </source>
</evidence>
<dbReference type="GO" id="GO:0043709">
    <property type="term" value="P:cell adhesion involved in single-species biofilm formation"/>
    <property type="evidence" value="ECO:0007669"/>
    <property type="project" value="TreeGrafter"/>
</dbReference>
<dbReference type="PANTHER" id="PTHR45138">
    <property type="entry name" value="REGULATORY COMPONENTS OF SENSORY TRANSDUCTION SYSTEM"/>
    <property type="match status" value="1"/>
</dbReference>
<dbReference type="FunFam" id="3.30.70.270:FF:000001">
    <property type="entry name" value="Diguanylate cyclase domain protein"/>
    <property type="match status" value="1"/>
</dbReference>
<accession>A0A1B1UFY2</accession>
<feature type="domain" description="PAC" evidence="5">
    <location>
        <begin position="402"/>
        <end position="455"/>
    </location>
</feature>
<dbReference type="OrthoDB" id="9812260at2"/>
<dbReference type="EC" id="2.7.7.65" evidence="1"/>
<feature type="domain" description="GGDEF" evidence="6">
    <location>
        <begin position="490"/>
        <end position="625"/>
    </location>
</feature>
<feature type="transmembrane region" description="Helical" evidence="3">
    <location>
        <begin position="295"/>
        <end position="318"/>
    </location>
</feature>
<dbReference type="SUPFAM" id="SSF55785">
    <property type="entry name" value="PYP-like sensor domain (PAS domain)"/>
    <property type="match status" value="1"/>
</dbReference>
<dbReference type="SMART" id="SM00267">
    <property type="entry name" value="GGDEF"/>
    <property type="match status" value="1"/>
</dbReference>
<dbReference type="InterPro" id="IPR001610">
    <property type="entry name" value="PAC"/>
</dbReference>
<dbReference type="InterPro" id="IPR043128">
    <property type="entry name" value="Rev_trsase/Diguanyl_cyclase"/>
</dbReference>
<dbReference type="InterPro" id="IPR000014">
    <property type="entry name" value="PAS"/>
</dbReference>
<dbReference type="GO" id="GO:1902201">
    <property type="term" value="P:negative regulation of bacterial-type flagellum-dependent cell motility"/>
    <property type="evidence" value="ECO:0007669"/>
    <property type="project" value="TreeGrafter"/>
</dbReference>
<sequence length="649" mass="71841">MPHRNSPKPVGPLRRVTSTAVVIAFALVMTACILGVMAWKALDAKKAALASGSSDIQNLAHSLSEHASHTIQAVDIAMAGMVDLLKYRDPDPGRFNRYLAETAKTLPQLRGIGVADAKGNWTYSSLPETPRHTISDRSYFADHRDKPDNTLRISELMQSRVDERSSMIVLSKRITKLDGSFGGVVAAAIDKDYFNNFYRTFQLGPDGGISLIRNDGALLMRWPQSDKSTDLSKTDLFRKHLKQSSVGYYKIISPFDGLVKHLGYEVTPHYPMVVTVAMSEDWLLSEWWKGLRTDAIVAGVLLCMILMLAALLALQFHFRSKTERTLREREAHYRLLADNIADIIIMIDAHSMLRYVSRSVEPVLGLQAKDLIGKSCFDLVHPEDRESVMQATMRLNGVGGVSTVVFRHYRGDGTLAWVESKFKLASDTSDPTRTEFLCVIRDVTERKRMEDELTQLNRRLTQLAATDGLTGLTNRRTLDGFLRREYEACEEISVLLFDIDNFKGYNDTYGHQAGDRCLQAVAKAIGDATANTSGLSARYGGEEFAVVLPNTSEDDALKVAESIRLTVRALGIPNTASSRGYITISAGGAAKTRSTIDEAALVGEADTALYEAKRLGRNRSIVYSSIDLQYVDSASIQHDGEFASGERTH</sequence>
<feature type="transmembrane region" description="Helical" evidence="3">
    <location>
        <begin position="20"/>
        <end position="39"/>
    </location>
</feature>
<keyword evidence="8" id="KW-1185">Reference proteome</keyword>
<reference evidence="7 8" key="1">
    <citation type="submission" date="2016-07" db="EMBL/GenBank/DDBJ databases">
        <title>Complete genome sequence of Bradyrhizobium icense LMTR 13T, a potential inoculant strain isolated from lima bean (Phaseolus lunatus) in Peru.</title>
        <authorList>
            <person name="Ormeno-Orrillo E."/>
            <person name="Duran D."/>
            <person name="Rogel M.A."/>
            <person name="Rey L."/>
            <person name="Imperial J."/>
            <person name="Ruiz-Argueso T."/>
            <person name="Martinez-Romero E."/>
        </authorList>
    </citation>
    <scope>NUCLEOTIDE SEQUENCE [LARGE SCALE GENOMIC DNA]</scope>
    <source>
        <strain evidence="7 8">LMTR 13</strain>
    </source>
</reference>
<dbReference type="Pfam" id="PF22588">
    <property type="entry name" value="dCache_1_like"/>
    <property type="match status" value="1"/>
</dbReference>
<dbReference type="SMART" id="SM00086">
    <property type="entry name" value="PAC"/>
    <property type="match status" value="1"/>
</dbReference>
<gene>
    <name evidence="7" type="ORF">LMTR13_17380</name>
</gene>
<evidence type="ECO:0000313" key="8">
    <source>
        <dbReference type="Proteomes" id="UP000092839"/>
    </source>
</evidence>
<keyword evidence="3" id="KW-0472">Membrane</keyword>
<dbReference type="PROSITE" id="PS50112">
    <property type="entry name" value="PAS"/>
    <property type="match status" value="1"/>
</dbReference>
<dbReference type="Gene3D" id="3.30.70.270">
    <property type="match status" value="1"/>
</dbReference>
<dbReference type="GO" id="GO:0052621">
    <property type="term" value="F:diguanylate cyclase activity"/>
    <property type="evidence" value="ECO:0007669"/>
    <property type="project" value="UniProtKB-EC"/>
</dbReference>
<dbReference type="SUPFAM" id="SSF55073">
    <property type="entry name" value="Nucleotide cyclase"/>
    <property type="match status" value="1"/>
</dbReference>
<dbReference type="KEGG" id="bic:LMTR13_17380"/>
<dbReference type="GO" id="GO:0005886">
    <property type="term" value="C:plasma membrane"/>
    <property type="evidence" value="ECO:0007669"/>
    <property type="project" value="TreeGrafter"/>
</dbReference>
<dbReference type="NCBIfam" id="TIGR00229">
    <property type="entry name" value="sensory_box"/>
    <property type="match status" value="1"/>
</dbReference>
<keyword evidence="3" id="KW-1133">Transmembrane helix</keyword>
<dbReference type="STRING" id="1274631.LMTR13_17380"/>
<dbReference type="InterPro" id="IPR000700">
    <property type="entry name" value="PAS-assoc_C"/>
</dbReference>
<keyword evidence="3" id="KW-0812">Transmembrane</keyword>
<evidence type="ECO:0000259" key="5">
    <source>
        <dbReference type="PROSITE" id="PS50113"/>
    </source>
</evidence>
<dbReference type="CDD" id="cd00130">
    <property type="entry name" value="PAS"/>
    <property type="match status" value="1"/>
</dbReference>
<dbReference type="InterPro" id="IPR000160">
    <property type="entry name" value="GGDEF_dom"/>
</dbReference>
<dbReference type="PROSITE" id="PS50887">
    <property type="entry name" value="GGDEF"/>
    <property type="match status" value="1"/>
</dbReference>
<dbReference type="InterPro" id="IPR035965">
    <property type="entry name" value="PAS-like_dom_sf"/>
</dbReference>
<evidence type="ECO:0000259" key="4">
    <source>
        <dbReference type="PROSITE" id="PS50112"/>
    </source>
</evidence>
<dbReference type="PANTHER" id="PTHR45138:SF9">
    <property type="entry name" value="DIGUANYLATE CYCLASE DGCM-RELATED"/>
    <property type="match status" value="1"/>
</dbReference>
<proteinExistence type="predicted"/>
<dbReference type="Proteomes" id="UP000092839">
    <property type="component" value="Chromosome"/>
</dbReference>
<dbReference type="Pfam" id="PF00990">
    <property type="entry name" value="GGDEF"/>
    <property type="match status" value="1"/>
</dbReference>
<dbReference type="SMART" id="SM00091">
    <property type="entry name" value="PAS"/>
    <property type="match status" value="1"/>
</dbReference>
<dbReference type="InterPro" id="IPR050469">
    <property type="entry name" value="Diguanylate_Cyclase"/>
</dbReference>
<dbReference type="InterPro" id="IPR054327">
    <property type="entry name" value="His-kinase-like_sensor"/>
</dbReference>
<dbReference type="InterPro" id="IPR029787">
    <property type="entry name" value="Nucleotide_cyclase"/>
</dbReference>
<dbReference type="AlphaFoldDB" id="A0A1B1UFY2"/>
<dbReference type="EMBL" id="CP016428">
    <property type="protein sequence ID" value="ANW01679.1"/>
    <property type="molecule type" value="Genomic_DNA"/>
</dbReference>